<evidence type="ECO:0000313" key="3">
    <source>
        <dbReference type="Proteomes" id="UP000499080"/>
    </source>
</evidence>
<comment type="caution">
    <text evidence="2">The sequence shown here is derived from an EMBL/GenBank/DDBJ whole genome shotgun (WGS) entry which is preliminary data.</text>
</comment>
<organism evidence="2 3">
    <name type="scientific">Araneus ventricosus</name>
    <name type="common">Orbweaver spider</name>
    <name type="synonym">Epeira ventricosa</name>
    <dbReference type="NCBI Taxonomy" id="182803"/>
    <lineage>
        <taxon>Eukaryota</taxon>
        <taxon>Metazoa</taxon>
        <taxon>Ecdysozoa</taxon>
        <taxon>Arthropoda</taxon>
        <taxon>Chelicerata</taxon>
        <taxon>Arachnida</taxon>
        <taxon>Araneae</taxon>
        <taxon>Araneomorphae</taxon>
        <taxon>Entelegynae</taxon>
        <taxon>Araneoidea</taxon>
        <taxon>Araneidae</taxon>
        <taxon>Araneus</taxon>
    </lineage>
</organism>
<dbReference type="Proteomes" id="UP000499080">
    <property type="component" value="Unassembled WGS sequence"/>
</dbReference>
<reference evidence="2 3" key="1">
    <citation type="journal article" date="2019" name="Sci. Rep.">
        <title>Orb-weaving spider Araneus ventricosus genome elucidates the spidroin gene catalogue.</title>
        <authorList>
            <person name="Kono N."/>
            <person name="Nakamura H."/>
            <person name="Ohtoshi R."/>
            <person name="Moran D.A.P."/>
            <person name="Shinohara A."/>
            <person name="Yoshida Y."/>
            <person name="Fujiwara M."/>
            <person name="Mori M."/>
            <person name="Tomita M."/>
            <person name="Arakawa K."/>
        </authorList>
    </citation>
    <scope>NUCLEOTIDE SEQUENCE [LARGE SCALE GENOMIC DNA]</scope>
</reference>
<keyword evidence="3" id="KW-1185">Reference proteome</keyword>
<feature type="region of interest" description="Disordered" evidence="1">
    <location>
        <begin position="43"/>
        <end position="90"/>
    </location>
</feature>
<name>A0A4Y2ANY3_ARAVE</name>
<evidence type="ECO:0000313" key="2">
    <source>
        <dbReference type="EMBL" id="GBL81217.1"/>
    </source>
</evidence>
<protein>
    <submittedName>
        <fullName evidence="2">Uncharacterized protein</fullName>
    </submittedName>
</protein>
<evidence type="ECO:0000256" key="1">
    <source>
        <dbReference type="SAM" id="MobiDB-lite"/>
    </source>
</evidence>
<dbReference type="EMBL" id="BGPR01000025">
    <property type="protein sequence ID" value="GBL81217.1"/>
    <property type="molecule type" value="Genomic_DNA"/>
</dbReference>
<dbReference type="AlphaFoldDB" id="A0A4Y2ANY3"/>
<gene>
    <name evidence="2" type="ORF">AVEN_143551_1</name>
</gene>
<proteinExistence type="predicted"/>
<sequence>MVIKHVEPENVIIHALHRPRWPDGKVSTSEPEGSRIETRFHRRTAAKAGPVHAKSVGAKCPPAGVARKRGEGVKAQVSSSSSDRGSNNKVRHEIALVLL</sequence>
<accession>A0A4Y2ANY3</accession>